<name>A0A2N1PUA4_9BACT</name>
<proteinExistence type="predicted"/>
<comment type="caution">
    <text evidence="5">The sequence shown here is derived from an EMBL/GenBank/DDBJ whole genome shotgun (WGS) entry which is preliminary data.</text>
</comment>
<dbReference type="Gene3D" id="3.40.47.10">
    <property type="match status" value="2"/>
</dbReference>
<feature type="domain" description="Beta-ketoacyl-[acyl-carrier-protein] synthase III N-terminal" evidence="4">
    <location>
        <begin position="119"/>
        <end position="198"/>
    </location>
</feature>
<dbReference type="Pfam" id="PF08545">
    <property type="entry name" value="ACP_syn_III"/>
    <property type="match status" value="1"/>
</dbReference>
<dbReference type="InterPro" id="IPR013747">
    <property type="entry name" value="ACP_syn_III_C"/>
</dbReference>
<reference evidence="5 6" key="1">
    <citation type="journal article" date="2017" name="ISME J.">
        <title>Potential for microbial H2 and metal transformations associated with novel bacteria and archaea in deep terrestrial subsurface sediments.</title>
        <authorList>
            <person name="Hernsdorf A.W."/>
            <person name="Amano Y."/>
            <person name="Miyakawa K."/>
            <person name="Ise K."/>
            <person name="Suzuki Y."/>
            <person name="Anantharaman K."/>
            <person name="Probst A."/>
            <person name="Burstein D."/>
            <person name="Thomas B.C."/>
            <person name="Banfield J.F."/>
        </authorList>
    </citation>
    <scope>NUCLEOTIDE SEQUENCE [LARGE SCALE GENOMIC DNA]</scope>
    <source>
        <strain evidence="5">HGW-Wallbacteria-1</strain>
    </source>
</reference>
<dbReference type="NCBIfam" id="NF006720">
    <property type="entry name" value="PRK09258.1"/>
    <property type="match status" value="1"/>
</dbReference>
<evidence type="ECO:0000259" key="3">
    <source>
        <dbReference type="Pfam" id="PF08541"/>
    </source>
</evidence>
<sequence length="352" mass="37459">MQFRFSNVHIEGFGIHLPDDIVTSLEIEGRLAPLYQRLGLVPGRLELMTGIRERRFWKPGTLPSQVAAEAGRRVLAESAIDPSLVGALFNTSVSRDCVEPATANMVHAALGLPSISMVLDISNACLGFLNGMMLAGQLIESGVIKAAVITAGENGGPLVKSTIDYANSSPDITRHTFKKMFASLTIGSGAVAALLTHSSISRTSHRLTGGVVMNNTSFSNLCRGGDSGVGERSSNGLVLMETASEELMERGVELAADTWQEFTGSFGVAESNIHHFFSHQVGAVHRRRMYDAIGADMAKDYSTVEFLGNVGSVSLPVTMAMGIQQKPVEAGEQIGLLGIGSGINCMMMTVAW</sequence>
<evidence type="ECO:0000256" key="1">
    <source>
        <dbReference type="ARBA" id="ARBA00022679"/>
    </source>
</evidence>
<dbReference type="AlphaFoldDB" id="A0A2N1PUA4"/>
<organism evidence="5 6">
    <name type="scientific">Candidatus Wallbacteria bacterium HGW-Wallbacteria-1</name>
    <dbReference type="NCBI Taxonomy" id="2013854"/>
    <lineage>
        <taxon>Bacteria</taxon>
        <taxon>Candidatus Walliibacteriota</taxon>
    </lineage>
</organism>
<dbReference type="Proteomes" id="UP000233256">
    <property type="component" value="Unassembled WGS sequence"/>
</dbReference>
<evidence type="ECO:0000313" key="5">
    <source>
        <dbReference type="EMBL" id="PKK91933.1"/>
    </source>
</evidence>
<dbReference type="Pfam" id="PF08541">
    <property type="entry name" value="ACP_syn_III_C"/>
    <property type="match status" value="1"/>
</dbReference>
<dbReference type="GO" id="GO:0004315">
    <property type="term" value="F:3-oxoacyl-[acyl-carrier-protein] synthase activity"/>
    <property type="evidence" value="ECO:0007669"/>
    <property type="project" value="InterPro"/>
</dbReference>
<dbReference type="PANTHER" id="PTHR34069:SF3">
    <property type="entry name" value="ACYL-COA:ACYL-COA ALKYLTRANSFERASE"/>
    <property type="match status" value="1"/>
</dbReference>
<evidence type="ECO:0000256" key="2">
    <source>
        <dbReference type="ARBA" id="ARBA00023315"/>
    </source>
</evidence>
<accession>A0A2N1PUA4</accession>
<dbReference type="SUPFAM" id="SSF53901">
    <property type="entry name" value="Thiolase-like"/>
    <property type="match status" value="1"/>
</dbReference>
<keyword evidence="2" id="KW-0012">Acyltransferase</keyword>
<keyword evidence="1" id="KW-0808">Transferase</keyword>
<dbReference type="EMBL" id="PGXC01000001">
    <property type="protein sequence ID" value="PKK91933.1"/>
    <property type="molecule type" value="Genomic_DNA"/>
</dbReference>
<dbReference type="GO" id="GO:0044550">
    <property type="term" value="P:secondary metabolite biosynthetic process"/>
    <property type="evidence" value="ECO:0007669"/>
    <property type="project" value="TreeGrafter"/>
</dbReference>
<dbReference type="GO" id="GO:0006633">
    <property type="term" value="P:fatty acid biosynthetic process"/>
    <property type="evidence" value="ECO:0007669"/>
    <property type="project" value="InterPro"/>
</dbReference>
<evidence type="ECO:0000259" key="4">
    <source>
        <dbReference type="Pfam" id="PF08545"/>
    </source>
</evidence>
<dbReference type="InterPro" id="IPR013751">
    <property type="entry name" value="ACP_syn_III_N"/>
</dbReference>
<protein>
    <submittedName>
        <fullName evidence="5">3-oxoacyl-ACP synthase III</fullName>
    </submittedName>
</protein>
<dbReference type="InterPro" id="IPR016039">
    <property type="entry name" value="Thiolase-like"/>
</dbReference>
<feature type="domain" description="Beta-ketoacyl-[acyl-carrier-protein] synthase III C-terminal" evidence="3">
    <location>
        <begin position="267"/>
        <end position="352"/>
    </location>
</feature>
<evidence type="ECO:0000313" key="6">
    <source>
        <dbReference type="Proteomes" id="UP000233256"/>
    </source>
</evidence>
<gene>
    <name evidence="5" type="ORF">CVV64_00465</name>
</gene>
<dbReference type="PANTHER" id="PTHR34069">
    <property type="entry name" value="3-OXOACYL-[ACYL-CARRIER-PROTEIN] SYNTHASE 3"/>
    <property type="match status" value="1"/>
</dbReference>